<evidence type="ECO:0000313" key="2">
    <source>
        <dbReference type="EMBL" id="VEP17017.1"/>
    </source>
</evidence>
<dbReference type="AlphaFoldDB" id="A0A563W069"/>
<dbReference type="Proteomes" id="UP000320055">
    <property type="component" value="Unassembled WGS sequence"/>
</dbReference>
<reference evidence="2 3" key="1">
    <citation type="submission" date="2019-01" db="EMBL/GenBank/DDBJ databases">
        <authorList>
            <person name="Brito A."/>
        </authorList>
    </citation>
    <scope>NUCLEOTIDE SEQUENCE [LARGE SCALE GENOMIC DNA]</scope>
    <source>
        <strain evidence="2">1</strain>
    </source>
</reference>
<accession>A0A563W069</accession>
<keyword evidence="3" id="KW-1185">Reference proteome</keyword>
<dbReference type="GO" id="GO:0003677">
    <property type="term" value="F:DNA binding"/>
    <property type="evidence" value="ECO:0007669"/>
    <property type="project" value="InterPro"/>
</dbReference>
<organism evidence="2 3">
    <name type="scientific">Hyella patelloides LEGE 07179</name>
    <dbReference type="NCBI Taxonomy" id="945734"/>
    <lineage>
        <taxon>Bacteria</taxon>
        <taxon>Bacillati</taxon>
        <taxon>Cyanobacteriota</taxon>
        <taxon>Cyanophyceae</taxon>
        <taxon>Pleurocapsales</taxon>
        <taxon>Hyellaceae</taxon>
        <taxon>Hyella</taxon>
    </lineage>
</organism>
<dbReference type="InterPro" id="IPR002559">
    <property type="entry name" value="Transposase_11"/>
</dbReference>
<proteinExistence type="predicted"/>
<gene>
    <name evidence="2" type="ORF">H1P_5280002</name>
</gene>
<dbReference type="NCBIfam" id="NF033564">
    <property type="entry name" value="transpos_ISAs1"/>
    <property type="match status" value="1"/>
</dbReference>
<dbReference type="GO" id="GO:0006313">
    <property type="term" value="P:DNA transposition"/>
    <property type="evidence" value="ECO:0007669"/>
    <property type="project" value="InterPro"/>
</dbReference>
<protein>
    <submittedName>
        <fullName evidence="2">Transposase</fullName>
    </submittedName>
</protein>
<feature type="domain" description="Transposase IS4-like" evidence="1">
    <location>
        <begin position="22"/>
        <end position="91"/>
    </location>
</feature>
<dbReference type="PANTHER" id="PTHR30298">
    <property type="entry name" value="H REPEAT-ASSOCIATED PREDICTED TRANSPOSASE"/>
    <property type="match status" value="1"/>
</dbReference>
<sequence>MVDSEKKWSNLNSVIRVEYLRQLKNGKSKIEQRYFITSLSEEAEKLADYIRGHWTIENQLHWVLDVEFSEDNSRIRKDNSPENLAVIRHIA</sequence>
<dbReference type="Pfam" id="PF01609">
    <property type="entry name" value="DDE_Tnp_1"/>
    <property type="match status" value="1"/>
</dbReference>
<dbReference type="PANTHER" id="PTHR30298:SF0">
    <property type="entry name" value="PROTEIN YBFL-RELATED"/>
    <property type="match status" value="1"/>
</dbReference>
<dbReference type="GO" id="GO:0004803">
    <property type="term" value="F:transposase activity"/>
    <property type="evidence" value="ECO:0007669"/>
    <property type="project" value="InterPro"/>
</dbReference>
<name>A0A563W069_9CYAN</name>
<evidence type="ECO:0000313" key="3">
    <source>
        <dbReference type="Proteomes" id="UP000320055"/>
    </source>
</evidence>
<dbReference type="EMBL" id="CAACVJ010000477">
    <property type="protein sequence ID" value="VEP17017.1"/>
    <property type="molecule type" value="Genomic_DNA"/>
</dbReference>
<dbReference type="InterPro" id="IPR051698">
    <property type="entry name" value="Transposase_11-like"/>
</dbReference>
<dbReference type="InterPro" id="IPR047647">
    <property type="entry name" value="ISAs1_transpos"/>
</dbReference>
<evidence type="ECO:0000259" key="1">
    <source>
        <dbReference type="Pfam" id="PF01609"/>
    </source>
</evidence>